<protein>
    <submittedName>
        <fullName evidence="2">Uncharacterized protein</fullName>
    </submittedName>
</protein>
<sequence>MPPKKLPPGQLFKPETGNYAEKAAAGATFQAGDRQLRRKSCRRGNFLSRRPAMPPKKLPLGQLFKPETGNYAEKAAAWATFQAGDRQCRRKSCRRGNFSSRRPAMPPKKLPPGQLFKPETGNAAEKVAVWATFQAGDRQLRRKSCRRGNFSSRRPAVMPKKLPLGQLFKPETGNAAEKVAAGATFQAGDRQLR</sequence>
<dbReference type="AlphaFoldDB" id="A0A6C0G4T0"/>
<dbReference type="EMBL" id="CP048209">
    <property type="protein sequence ID" value="QHT62941.1"/>
    <property type="molecule type" value="Genomic_DNA"/>
</dbReference>
<gene>
    <name evidence="2" type="ORF">GXP70_25255</name>
</gene>
<organism evidence="2 3">
    <name type="scientific">Paenibacillus lycopersici</name>
    <dbReference type="NCBI Taxonomy" id="2704462"/>
    <lineage>
        <taxon>Bacteria</taxon>
        <taxon>Bacillati</taxon>
        <taxon>Bacillota</taxon>
        <taxon>Bacilli</taxon>
        <taxon>Bacillales</taxon>
        <taxon>Paenibacillaceae</taxon>
        <taxon>Paenibacillus</taxon>
    </lineage>
</organism>
<dbReference type="KEGG" id="plyc:GXP70_25255"/>
<name>A0A6C0G4T0_9BACL</name>
<evidence type="ECO:0000256" key="1">
    <source>
        <dbReference type="SAM" id="MobiDB-lite"/>
    </source>
</evidence>
<feature type="region of interest" description="Disordered" evidence="1">
    <location>
        <begin position="91"/>
        <end position="118"/>
    </location>
</feature>
<evidence type="ECO:0000313" key="3">
    <source>
        <dbReference type="Proteomes" id="UP000476064"/>
    </source>
</evidence>
<proteinExistence type="predicted"/>
<dbReference type="Proteomes" id="UP000476064">
    <property type="component" value="Chromosome"/>
</dbReference>
<evidence type="ECO:0000313" key="2">
    <source>
        <dbReference type="EMBL" id="QHT62941.1"/>
    </source>
</evidence>
<reference evidence="2 3" key="1">
    <citation type="submission" date="2020-01" db="EMBL/GenBank/DDBJ databases">
        <title>Paenibacillus sp. nov., isolated from tomato rhizosphere.</title>
        <authorList>
            <person name="Weon H.-Y."/>
            <person name="Lee S.A."/>
        </authorList>
    </citation>
    <scope>NUCLEOTIDE SEQUENCE [LARGE SCALE GENOMIC DNA]</scope>
    <source>
        <strain evidence="2 3">12200R-189</strain>
    </source>
</reference>
<dbReference type="RefSeq" id="WP_162359371.1">
    <property type="nucleotide sequence ID" value="NZ_CP048209.1"/>
</dbReference>
<accession>A0A6C0G4T0</accession>
<keyword evidence="3" id="KW-1185">Reference proteome</keyword>